<dbReference type="GO" id="GO:0005886">
    <property type="term" value="C:plasma membrane"/>
    <property type="evidence" value="ECO:0007669"/>
    <property type="project" value="UniProtKB-SubCell"/>
</dbReference>
<dbReference type="EMBL" id="SHKW01000001">
    <property type="protein sequence ID" value="RZU42205.1"/>
    <property type="molecule type" value="Genomic_DNA"/>
</dbReference>
<dbReference type="Proteomes" id="UP000292958">
    <property type="component" value="Unassembled WGS sequence"/>
</dbReference>
<organism evidence="9 10">
    <name type="scientific">Edaphobacter modestus</name>
    <dbReference type="NCBI Taxonomy" id="388466"/>
    <lineage>
        <taxon>Bacteria</taxon>
        <taxon>Pseudomonadati</taxon>
        <taxon>Acidobacteriota</taxon>
        <taxon>Terriglobia</taxon>
        <taxon>Terriglobales</taxon>
        <taxon>Acidobacteriaceae</taxon>
        <taxon>Edaphobacter</taxon>
    </lineage>
</organism>
<proteinExistence type="inferred from homology"/>
<evidence type="ECO:0000256" key="7">
    <source>
        <dbReference type="ARBA" id="ARBA00023136"/>
    </source>
</evidence>
<dbReference type="Pfam" id="PF03547">
    <property type="entry name" value="Mem_trans"/>
    <property type="match status" value="1"/>
</dbReference>
<name>A0A4Q7YYG3_9BACT</name>
<feature type="transmembrane region" description="Helical" evidence="8">
    <location>
        <begin position="124"/>
        <end position="147"/>
    </location>
</feature>
<dbReference type="AlphaFoldDB" id="A0A4Q7YYG3"/>
<accession>A0A4Q7YYG3</accession>
<keyword evidence="6 8" id="KW-1133">Transmembrane helix</keyword>
<evidence type="ECO:0000256" key="1">
    <source>
        <dbReference type="ARBA" id="ARBA00004651"/>
    </source>
</evidence>
<evidence type="ECO:0000313" key="9">
    <source>
        <dbReference type="EMBL" id="RZU42205.1"/>
    </source>
</evidence>
<dbReference type="Gene3D" id="1.20.1530.20">
    <property type="match status" value="1"/>
</dbReference>
<dbReference type="PANTHER" id="PTHR36838:SF1">
    <property type="entry name" value="SLR1864 PROTEIN"/>
    <property type="match status" value="1"/>
</dbReference>
<feature type="transmembrane region" description="Helical" evidence="8">
    <location>
        <begin position="35"/>
        <end position="54"/>
    </location>
</feature>
<evidence type="ECO:0000256" key="8">
    <source>
        <dbReference type="SAM" id="Phobius"/>
    </source>
</evidence>
<reference evidence="9 10" key="1">
    <citation type="submission" date="2019-02" db="EMBL/GenBank/DDBJ databases">
        <title>Genomic Encyclopedia of Archaeal and Bacterial Type Strains, Phase II (KMG-II): from individual species to whole genera.</title>
        <authorList>
            <person name="Goeker M."/>
        </authorList>
    </citation>
    <scope>NUCLEOTIDE SEQUENCE [LARGE SCALE GENOMIC DNA]</scope>
    <source>
        <strain evidence="9 10">DSM 18101</strain>
    </source>
</reference>
<feature type="transmembrane region" description="Helical" evidence="8">
    <location>
        <begin position="262"/>
        <end position="281"/>
    </location>
</feature>
<evidence type="ECO:0000256" key="6">
    <source>
        <dbReference type="ARBA" id="ARBA00022989"/>
    </source>
</evidence>
<keyword evidence="10" id="KW-1185">Reference proteome</keyword>
<keyword evidence="7 8" id="KW-0472">Membrane</keyword>
<comment type="subcellular location">
    <subcellularLocation>
        <location evidence="1">Cell membrane</location>
        <topology evidence="1">Multi-pass membrane protein</topology>
    </subcellularLocation>
</comment>
<dbReference type="InterPro" id="IPR004776">
    <property type="entry name" value="Mem_transp_PIN-like"/>
</dbReference>
<feature type="transmembrane region" description="Helical" evidence="8">
    <location>
        <begin position="66"/>
        <end position="86"/>
    </location>
</feature>
<gene>
    <name evidence="9" type="ORF">BDD14_3757</name>
</gene>
<feature type="transmembrane region" description="Helical" evidence="8">
    <location>
        <begin position="5"/>
        <end position="23"/>
    </location>
</feature>
<dbReference type="InterPro" id="IPR038770">
    <property type="entry name" value="Na+/solute_symporter_sf"/>
</dbReference>
<feature type="transmembrane region" description="Helical" evidence="8">
    <location>
        <begin position="98"/>
        <end position="117"/>
    </location>
</feature>
<sequence>MAKELVNALIPIFAGLLLGFWAGRRGLMDNVNVRNLIALVMNIAAPCALFLIIINTSRAILQQQIWTSLAITLTFAALYIGCYFWARRNTNSVSESAVIALTFAFPNSAAIAVSLLTTTYGHGAAVPGALSIAMGAIAITPVTLALLEADSQGKATTIGVRTLAGGVVRSLTRPIIWAPALALVLASIGIHIPEYVASTFGLLGGAATGGALLLTGLILSAQPFTLNGPVLITAFAKLILQPMLAFGIALAMPVSHQQIRDITLISAIPGGFFGIVFGKSFNTIPKVASSGLIATYGLAIVTLPLWIVLLSRFI</sequence>
<keyword evidence="4" id="KW-1003">Cell membrane</keyword>
<feature type="transmembrane region" description="Helical" evidence="8">
    <location>
        <begin position="175"/>
        <end position="193"/>
    </location>
</feature>
<comment type="caution">
    <text evidence="9">The sequence shown here is derived from an EMBL/GenBank/DDBJ whole genome shotgun (WGS) entry which is preliminary data.</text>
</comment>
<feature type="transmembrane region" description="Helical" evidence="8">
    <location>
        <begin position="230"/>
        <end position="250"/>
    </location>
</feature>
<evidence type="ECO:0000256" key="2">
    <source>
        <dbReference type="ARBA" id="ARBA00010145"/>
    </source>
</evidence>
<dbReference type="OrthoDB" id="109606at2"/>
<evidence type="ECO:0000256" key="4">
    <source>
        <dbReference type="ARBA" id="ARBA00022475"/>
    </source>
</evidence>
<dbReference type="RefSeq" id="WP_130419995.1">
    <property type="nucleotide sequence ID" value="NZ_SHKW01000001.1"/>
</dbReference>
<evidence type="ECO:0000313" key="10">
    <source>
        <dbReference type="Proteomes" id="UP000292958"/>
    </source>
</evidence>
<evidence type="ECO:0000256" key="3">
    <source>
        <dbReference type="ARBA" id="ARBA00022448"/>
    </source>
</evidence>
<protein>
    <submittedName>
        <fullName evidence="9">Malonate transporter</fullName>
    </submittedName>
</protein>
<feature type="transmembrane region" description="Helical" evidence="8">
    <location>
        <begin position="287"/>
        <end position="310"/>
    </location>
</feature>
<keyword evidence="5 8" id="KW-0812">Transmembrane</keyword>
<dbReference type="PANTHER" id="PTHR36838">
    <property type="entry name" value="AUXIN EFFLUX CARRIER FAMILY PROTEIN"/>
    <property type="match status" value="1"/>
</dbReference>
<feature type="transmembrane region" description="Helical" evidence="8">
    <location>
        <begin position="200"/>
        <end position="224"/>
    </location>
</feature>
<keyword evidence="3" id="KW-0813">Transport</keyword>
<dbReference type="GO" id="GO:0055085">
    <property type="term" value="P:transmembrane transport"/>
    <property type="evidence" value="ECO:0007669"/>
    <property type="project" value="InterPro"/>
</dbReference>
<evidence type="ECO:0000256" key="5">
    <source>
        <dbReference type="ARBA" id="ARBA00022692"/>
    </source>
</evidence>
<comment type="similarity">
    <text evidence="2">Belongs to the auxin efflux carrier (TC 2.A.69) family.</text>
</comment>